<dbReference type="PRINTS" id="PR00081">
    <property type="entry name" value="GDHRDH"/>
</dbReference>
<organism evidence="3 4">
    <name type="scientific">Pseudoclavibacter chungangensis</name>
    <dbReference type="NCBI Taxonomy" id="587635"/>
    <lineage>
        <taxon>Bacteria</taxon>
        <taxon>Bacillati</taxon>
        <taxon>Actinomycetota</taxon>
        <taxon>Actinomycetes</taxon>
        <taxon>Micrococcales</taxon>
        <taxon>Microbacteriaceae</taxon>
        <taxon>Pseudoclavibacter</taxon>
    </lineage>
</organism>
<dbReference type="RefSeq" id="WP_158041280.1">
    <property type="nucleotide sequence ID" value="NZ_JACCFV010000001.1"/>
</dbReference>
<evidence type="ECO:0000256" key="2">
    <source>
        <dbReference type="ARBA" id="ARBA00023002"/>
    </source>
</evidence>
<dbReference type="InterPro" id="IPR051122">
    <property type="entry name" value="SDR_DHRS6-like"/>
</dbReference>
<proteinExistence type="inferred from homology"/>
<dbReference type="OrthoDB" id="9787486at2"/>
<comment type="similarity">
    <text evidence="1">Belongs to the short-chain dehydrogenases/reductases (SDR) family.</text>
</comment>
<evidence type="ECO:0000313" key="3">
    <source>
        <dbReference type="EMBL" id="KAB1655084.1"/>
    </source>
</evidence>
<evidence type="ECO:0000313" key="4">
    <source>
        <dbReference type="Proteomes" id="UP000467240"/>
    </source>
</evidence>
<keyword evidence="2" id="KW-0560">Oxidoreductase</keyword>
<dbReference type="NCBIfam" id="NF005754">
    <property type="entry name" value="PRK07578.1"/>
    <property type="match status" value="1"/>
</dbReference>
<keyword evidence="4" id="KW-1185">Reference proteome</keyword>
<dbReference type="AlphaFoldDB" id="A0A7J5BPN4"/>
<evidence type="ECO:0000256" key="1">
    <source>
        <dbReference type="ARBA" id="ARBA00006484"/>
    </source>
</evidence>
<dbReference type="Gene3D" id="3.40.50.720">
    <property type="entry name" value="NAD(P)-binding Rossmann-like Domain"/>
    <property type="match status" value="1"/>
</dbReference>
<dbReference type="Pfam" id="PF13561">
    <property type="entry name" value="adh_short_C2"/>
    <property type="match status" value="1"/>
</dbReference>
<accession>A0A7J5BPN4</accession>
<name>A0A7J5BPN4_9MICO</name>
<dbReference type="PANTHER" id="PTHR43477:SF1">
    <property type="entry name" value="DIHYDROANTICAPSIN 7-DEHYDROGENASE"/>
    <property type="match status" value="1"/>
</dbReference>
<protein>
    <submittedName>
        <fullName evidence="3">Short chain dehydrogenase</fullName>
    </submittedName>
</protein>
<dbReference type="SUPFAM" id="SSF51735">
    <property type="entry name" value="NAD(P)-binding Rossmann-fold domains"/>
    <property type="match status" value="1"/>
</dbReference>
<dbReference type="InterPro" id="IPR002347">
    <property type="entry name" value="SDR_fam"/>
</dbReference>
<sequence length="197" mass="20279">MRILVVGMSGHVGTSAAAALGERHDIVGVSRSTDPAVDLLDPASITAAFRRLGRFDAVVSAFGAAPFAPAPQLTADDLTAAFEGKVLSQLNLVHLGLDAVTDGGSFTLTTGILAREPVPGGAAAAMANGAVESYVRTAARELPRGIRINAVSPSVLASAPEYFDAFRGFAPVSDERVGLAFVRSVEGIETGRTYPVD</sequence>
<dbReference type="CDD" id="cd11731">
    <property type="entry name" value="Lin1944_like_SDR_c"/>
    <property type="match status" value="1"/>
</dbReference>
<dbReference type="InterPro" id="IPR036291">
    <property type="entry name" value="NAD(P)-bd_dom_sf"/>
</dbReference>
<comment type="caution">
    <text evidence="3">The sequence shown here is derived from an EMBL/GenBank/DDBJ whole genome shotgun (WGS) entry which is preliminary data.</text>
</comment>
<reference evidence="3 4" key="1">
    <citation type="submission" date="2019-09" db="EMBL/GenBank/DDBJ databases">
        <title>Phylogeny of genus Pseudoclavibacter and closely related genus.</title>
        <authorList>
            <person name="Li Y."/>
        </authorList>
    </citation>
    <scope>NUCLEOTIDE SEQUENCE [LARGE SCALE GENOMIC DNA]</scope>
    <source>
        <strain evidence="3 4">DSM 23821</strain>
    </source>
</reference>
<dbReference type="Proteomes" id="UP000467240">
    <property type="component" value="Unassembled WGS sequence"/>
</dbReference>
<dbReference type="GO" id="GO:0016491">
    <property type="term" value="F:oxidoreductase activity"/>
    <property type="evidence" value="ECO:0007669"/>
    <property type="project" value="UniProtKB-KW"/>
</dbReference>
<dbReference type="EMBL" id="WBJZ01000016">
    <property type="protein sequence ID" value="KAB1655084.1"/>
    <property type="molecule type" value="Genomic_DNA"/>
</dbReference>
<dbReference type="PANTHER" id="PTHR43477">
    <property type="entry name" value="DIHYDROANTICAPSIN 7-DEHYDROGENASE"/>
    <property type="match status" value="1"/>
</dbReference>
<gene>
    <name evidence="3" type="ORF">F8O01_12535</name>
</gene>